<dbReference type="OrthoDB" id="1436876at2759"/>
<feature type="region of interest" description="Disordered" evidence="7">
    <location>
        <begin position="149"/>
        <end position="179"/>
    </location>
</feature>
<dbReference type="GO" id="GO:0005634">
    <property type="term" value="C:nucleus"/>
    <property type="evidence" value="ECO:0007669"/>
    <property type="project" value="UniProtKB-SubCell"/>
</dbReference>
<dbReference type="Proteomes" id="UP000087171">
    <property type="component" value="Unplaced"/>
</dbReference>
<feature type="domain" description="C2H2-type" evidence="8">
    <location>
        <begin position="56"/>
        <end position="83"/>
    </location>
</feature>
<keyword evidence="3 6" id="KW-0863">Zinc-finger</keyword>
<dbReference type="Pfam" id="PF13912">
    <property type="entry name" value="zf-C2H2_6"/>
    <property type="match status" value="1"/>
</dbReference>
<keyword evidence="5" id="KW-0539">Nucleus</keyword>
<dbReference type="InterPro" id="IPR044246">
    <property type="entry name" value="ZFP3-like"/>
</dbReference>
<dbReference type="PROSITE" id="PS50157">
    <property type="entry name" value="ZINC_FINGER_C2H2_2"/>
    <property type="match status" value="1"/>
</dbReference>
<dbReference type="Gene3D" id="3.30.160.60">
    <property type="entry name" value="Classic Zinc Finger"/>
    <property type="match status" value="1"/>
</dbReference>
<evidence type="ECO:0000256" key="4">
    <source>
        <dbReference type="ARBA" id="ARBA00022833"/>
    </source>
</evidence>
<organism evidence="9 10">
    <name type="scientific">Cicer arietinum</name>
    <name type="common">Chickpea</name>
    <name type="synonym">Garbanzo</name>
    <dbReference type="NCBI Taxonomy" id="3827"/>
    <lineage>
        <taxon>Eukaryota</taxon>
        <taxon>Viridiplantae</taxon>
        <taxon>Streptophyta</taxon>
        <taxon>Embryophyta</taxon>
        <taxon>Tracheophyta</taxon>
        <taxon>Spermatophyta</taxon>
        <taxon>Magnoliopsida</taxon>
        <taxon>eudicotyledons</taxon>
        <taxon>Gunneridae</taxon>
        <taxon>Pentapetalae</taxon>
        <taxon>rosids</taxon>
        <taxon>fabids</taxon>
        <taxon>Fabales</taxon>
        <taxon>Fabaceae</taxon>
        <taxon>Papilionoideae</taxon>
        <taxon>50 kb inversion clade</taxon>
        <taxon>NPAAA clade</taxon>
        <taxon>Hologalegina</taxon>
        <taxon>IRL clade</taxon>
        <taxon>Cicereae</taxon>
        <taxon>Cicer</taxon>
    </lineage>
</organism>
<evidence type="ECO:0000256" key="7">
    <source>
        <dbReference type="SAM" id="MobiDB-lite"/>
    </source>
</evidence>
<protein>
    <submittedName>
        <fullName evidence="10">Zinc finger protein 8-like</fullName>
    </submittedName>
</protein>
<evidence type="ECO:0000256" key="3">
    <source>
        <dbReference type="ARBA" id="ARBA00022771"/>
    </source>
</evidence>
<dbReference type="PROSITE" id="PS00028">
    <property type="entry name" value="ZINC_FINGER_C2H2_1"/>
    <property type="match status" value="1"/>
</dbReference>
<dbReference type="PANTHER" id="PTHR47287:SF13">
    <property type="entry name" value="C2H2-TYPE DOMAIN-CONTAINING PROTEIN"/>
    <property type="match status" value="1"/>
</dbReference>
<keyword evidence="4" id="KW-0862">Zinc</keyword>
<evidence type="ECO:0000313" key="10">
    <source>
        <dbReference type="RefSeq" id="XP_027186498.1"/>
    </source>
</evidence>
<evidence type="ECO:0000256" key="6">
    <source>
        <dbReference type="PROSITE-ProRule" id="PRU00042"/>
    </source>
</evidence>
<dbReference type="RefSeq" id="XP_027186498.1">
    <property type="nucleotide sequence ID" value="XM_027330697.1"/>
</dbReference>
<dbReference type="SUPFAM" id="SSF57667">
    <property type="entry name" value="beta-beta-alpha zinc fingers"/>
    <property type="match status" value="1"/>
</dbReference>
<dbReference type="InterPro" id="IPR013087">
    <property type="entry name" value="Znf_C2H2_type"/>
</dbReference>
<feature type="region of interest" description="Disordered" evidence="7">
    <location>
        <begin position="1"/>
        <end position="25"/>
    </location>
</feature>
<evidence type="ECO:0000256" key="2">
    <source>
        <dbReference type="ARBA" id="ARBA00022723"/>
    </source>
</evidence>
<comment type="subcellular location">
    <subcellularLocation>
        <location evidence="1">Nucleus</location>
    </subcellularLocation>
</comment>
<dbReference type="PaxDb" id="3827-XP_004514908.1"/>
<name>A0A3Q7XJ86_CICAR</name>
<evidence type="ECO:0000259" key="8">
    <source>
        <dbReference type="PROSITE" id="PS50157"/>
    </source>
</evidence>
<feature type="compositionally biased region" description="Polar residues" evidence="7">
    <location>
        <begin position="149"/>
        <end position="160"/>
    </location>
</feature>
<dbReference type="PANTHER" id="PTHR47287">
    <property type="entry name" value="C2H2 AND C2HC ZINC FINGERS SUPERFAMILY PROTEIN"/>
    <property type="match status" value="1"/>
</dbReference>
<sequence length="228" mass="25222">MQFGGDVNGDNNKKQKRKMEETTTADSEVLLSLSLGGGGGSFPFNSLKNNEEQREYPCKFCNKKFTSSQALGGHQNAHRRERVLSRMDKEFQMGTFGLLGAHQLYPYSPIPNHHQYATTSPFFHHHPNMAPSWTQFVAPSSYGNPFGTLNNSWSTQTTPQNSNNNNSNNNNNNNNLGFGNYEINNQLQVPSFGAAGLNGTVLTGNNNIPYVANNRQISSSFPDLSLNL</sequence>
<gene>
    <name evidence="10" type="primary">LOC113784498</name>
</gene>
<keyword evidence="9" id="KW-1185">Reference proteome</keyword>
<evidence type="ECO:0000256" key="5">
    <source>
        <dbReference type="ARBA" id="ARBA00023242"/>
    </source>
</evidence>
<accession>A0A3Q7XJ86</accession>
<dbReference type="STRING" id="3827.A0A3Q7XJ86"/>
<evidence type="ECO:0000256" key="1">
    <source>
        <dbReference type="ARBA" id="ARBA00004123"/>
    </source>
</evidence>
<proteinExistence type="predicted"/>
<evidence type="ECO:0000313" key="9">
    <source>
        <dbReference type="Proteomes" id="UP000087171"/>
    </source>
</evidence>
<reference evidence="10" key="1">
    <citation type="submission" date="2025-08" db="UniProtKB">
        <authorList>
            <consortium name="RefSeq"/>
        </authorList>
    </citation>
    <scope>IDENTIFICATION</scope>
    <source>
        <tissue evidence="10">Etiolated seedlings</tissue>
    </source>
</reference>
<dbReference type="AlphaFoldDB" id="A0A3Q7XJ86"/>
<dbReference type="GO" id="GO:0008270">
    <property type="term" value="F:zinc ion binding"/>
    <property type="evidence" value="ECO:0007669"/>
    <property type="project" value="UniProtKB-KW"/>
</dbReference>
<dbReference type="InterPro" id="IPR036236">
    <property type="entry name" value="Znf_C2H2_sf"/>
</dbReference>
<feature type="compositionally biased region" description="Low complexity" evidence="7">
    <location>
        <begin position="161"/>
        <end position="175"/>
    </location>
</feature>
<dbReference type="GO" id="GO:0009788">
    <property type="term" value="P:negative regulation of abscisic acid-activated signaling pathway"/>
    <property type="evidence" value="ECO:0007669"/>
    <property type="project" value="InterPro"/>
</dbReference>
<keyword evidence="2" id="KW-0479">Metal-binding</keyword>